<accession>A0A3N5Y1M1</accession>
<organism evidence="8 9">
    <name type="scientific">Alteromonas sediminis</name>
    <dbReference type="NCBI Taxonomy" id="2259342"/>
    <lineage>
        <taxon>Bacteria</taxon>
        <taxon>Pseudomonadati</taxon>
        <taxon>Pseudomonadota</taxon>
        <taxon>Gammaproteobacteria</taxon>
        <taxon>Alteromonadales</taxon>
        <taxon>Alteromonadaceae</taxon>
        <taxon>Alteromonas/Salinimonas group</taxon>
        <taxon>Alteromonas</taxon>
    </lineage>
</organism>
<keyword evidence="5" id="KW-0732">Signal</keyword>
<dbReference type="Gene3D" id="2.170.130.10">
    <property type="entry name" value="TonB-dependent receptor, plug domain"/>
    <property type="match status" value="1"/>
</dbReference>
<sequence>MISKTLIAKAVQSALLLSAFSISSSLSAQEENTNEVEKEEEVVEKVVVTGSRVAKAEFSSASPVQVIDGEFARDLGLVDAADLLAQTTVVQGQQFTTGLSTSAGLLSDSGPGSATASLRGLDPGRTLVMVNGRRLAPAGVRGAPSAPDLNLVPGSLIQRVDVLLDGASSVYGSDAVAGVVNYVLRTDFDGLQLDFFTTSPQTVNGGGRDVFSATWGMNTDRGFMGFALEHSRRGGFTERDFADFYSPYAGNCRSAVTQGASGTLYESCTGSFGAGAVSGAPQGFLGFEPGRVEEGLPPGFFRIPVTADLLLPDSANGAALLLFPEELNAQMFPDFERTTFYSYGEYSPEGWYGDATTYFEASWGIRDTYTNTSGQGNVRISGDYALGNFGQQATLYFNNRFENRTEVAQTRLTAGVKGDLPFLEGLGSLSLWTYDAYASYSRSSGQDKVKGIPFFPRLQQTLENTRIDANGNAVCDPRTVPGVGQTVNCRPLNFFDPTFILTGRFPDQADNDYLFPNRMTNTIVEQSLFNAFVAGEIFELPSGSPASLVLGVEYRKDEIRTDTDAGASAGDFQGFFGDPGSNGDRTLKEAFVELDLPILGDMDFISDLSFNLAARYTEEENFGEETTYRIQGQYAPVEYFRIRSSIGTSFRAPNLGEQFGGQVTGFEDPSDPCRVPGIAVPFVDHDNDPNTPEIRLYNPDLDPREQVVLDNCRNGGGPYGLAATDPEALGTRGLGTQNPIFFGAPTQVASGSNPDLQAETSESKTFGIVFEQPWLESIDFNFSTTYFEIEIENEVDQLGADTIVGRCYNSVGLSDEVCQYIVRDPRIAGDATSGEISFVEALQLNLGKQIVEGIDFNIDFSTEFNAFDLEDSVEYGLIVRATKMLTDEEEEIRIAETFIDNDMMEFGNPEWRVSLTNIFSLGDFNFVWQSRYISRMIEDNDDPEDAQTSFFNPCRQANDFTDEVACLSYDNLDPYWVHDASLTWSRDEMTVRVGINNVFDEAPPYTNNNALSSIGGIGYDLGGRTVFGNITVGF</sequence>
<evidence type="ECO:0000256" key="4">
    <source>
        <dbReference type="RuleBase" id="RU003357"/>
    </source>
</evidence>
<comment type="caution">
    <text evidence="8">The sequence shown here is derived from an EMBL/GenBank/DDBJ whole genome shotgun (WGS) entry which is preliminary data.</text>
</comment>
<dbReference type="Pfam" id="PF00593">
    <property type="entry name" value="TonB_dep_Rec_b-barrel"/>
    <property type="match status" value="2"/>
</dbReference>
<dbReference type="Proteomes" id="UP000275281">
    <property type="component" value="Unassembled WGS sequence"/>
</dbReference>
<evidence type="ECO:0000256" key="3">
    <source>
        <dbReference type="ARBA" id="ARBA00023237"/>
    </source>
</evidence>
<feature type="domain" description="TonB-dependent receptor-like beta-barrel" evidence="6">
    <location>
        <begin position="743"/>
        <end position="998"/>
    </location>
</feature>
<keyword evidence="8" id="KW-0675">Receptor</keyword>
<dbReference type="PANTHER" id="PTHR47234:SF2">
    <property type="entry name" value="TONB-DEPENDENT RECEPTOR"/>
    <property type="match status" value="1"/>
</dbReference>
<comment type="subcellular location">
    <subcellularLocation>
        <location evidence="1 4">Cell outer membrane</location>
    </subcellularLocation>
</comment>
<protein>
    <submittedName>
        <fullName evidence="8">TonB-dependent receptor</fullName>
    </submittedName>
</protein>
<feature type="chain" id="PRO_5017950533" evidence="5">
    <location>
        <begin position="29"/>
        <end position="1034"/>
    </location>
</feature>
<feature type="domain" description="TonB-dependent receptor-like beta-barrel" evidence="6">
    <location>
        <begin position="365"/>
        <end position="703"/>
    </location>
</feature>
<dbReference type="InterPro" id="IPR037066">
    <property type="entry name" value="Plug_dom_sf"/>
</dbReference>
<dbReference type="EMBL" id="RPOK01000003">
    <property type="protein sequence ID" value="RPJ66436.1"/>
    <property type="molecule type" value="Genomic_DNA"/>
</dbReference>
<evidence type="ECO:0000259" key="6">
    <source>
        <dbReference type="Pfam" id="PF00593"/>
    </source>
</evidence>
<proteinExistence type="inferred from homology"/>
<dbReference type="Pfam" id="PF07715">
    <property type="entry name" value="Plug"/>
    <property type="match status" value="1"/>
</dbReference>
<gene>
    <name evidence="8" type="ORF">DRW07_10090</name>
</gene>
<name>A0A3N5Y1M1_9ALTE</name>
<reference evidence="8 9" key="1">
    <citation type="submission" date="2018-11" db="EMBL/GenBank/DDBJ databases">
        <authorList>
            <person name="Ye M.-Q."/>
            <person name="Du Z.-J."/>
        </authorList>
    </citation>
    <scope>NUCLEOTIDE SEQUENCE [LARGE SCALE GENOMIC DNA]</scope>
    <source>
        <strain evidence="8 9">U0105</strain>
    </source>
</reference>
<dbReference type="InterPro" id="IPR000531">
    <property type="entry name" value="Beta-barrel_TonB"/>
</dbReference>
<keyword evidence="9" id="KW-1185">Reference proteome</keyword>
<dbReference type="SUPFAM" id="SSF56935">
    <property type="entry name" value="Porins"/>
    <property type="match status" value="1"/>
</dbReference>
<dbReference type="GO" id="GO:0009279">
    <property type="term" value="C:cell outer membrane"/>
    <property type="evidence" value="ECO:0007669"/>
    <property type="project" value="UniProtKB-SubCell"/>
</dbReference>
<keyword evidence="2 4" id="KW-0472">Membrane</keyword>
<dbReference type="PANTHER" id="PTHR47234">
    <property type="match status" value="1"/>
</dbReference>
<comment type="similarity">
    <text evidence="4">Belongs to the TonB-dependent receptor family.</text>
</comment>
<feature type="domain" description="TonB-dependent receptor plug" evidence="7">
    <location>
        <begin position="59"/>
        <end position="179"/>
    </location>
</feature>
<dbReference type="AlphaFoldDB" id="A0A3N5Y1M1"/>
<evidence type="ECO:0000259" key="7">
    <source>
        <dbReference type="Pfam" id="PF07715"/>
    </source>
</evidence>
<keyword evidence="4" id="KW-0798">TonB box</keyword>
<dbReference type="RefSeq" id="WP_124027794.1">
    <property type="nucleotide sequence ID" value="NZ_JBHRSN010000006.1"/>
</dbReference>
<dbReference type="Gene3D" id="2.40.170.20">
    <property type="entry name" value="TonB-dependent receptor, beta-barrel domain"/>
    <property type="match status" value="1"/>
</dbReference>
<evidence type="ECO:0000313" key="8">
    <source>
        <dbReference type="EMBL" id="RPJ66436.1"/>
    </source>
</evidence>
<dbReference type="InterPro" id="IPR012910">
    <property type="entry name" value="Plug_dom"/>
</dbReference>
<feature type="signal peptide" evidence="5">
    <location>
        <begin position="1"/>
        <end position="28"/>
    </location>
</feature>
<dbReference type="OrthoDB" id="176248at2"/>
<evidence type="ECO:0000313" key="9">
    <source>
        <dbReference type="Proteomes" id="UP000275281"/>
    </source>
</evidence>
<evidence type="ECO:0000256" key="2">
    <source>
        <dbReference type="ARBA" id="ARBA00023136"/>
    </source>
</evidence>
<evidence type="ECO:0000256" key="1">
    <source>
        <dbReference type="ARBA" id="ARBA00004442"/>
    </source>
</evidence>
<evidence type="ECO:0000256" key="5">
    <source>
        <dbReference type="SAM" id="SignalP"/>
    </source>
</evidence>
<dbReference type="InterPro" id="IPR036942">
    <property type="entry name" value="Beta-barrel_TonB_sf"/>
</dbReference>
<keyword evidence="3" id="KW-0998">Cell outer membrane</keyword>